<protein>
    <submittedName>
        <fullName evidence="3">Ribonuclease UK114-like</fullName>
    </submittedName>
</protein>
<dbReference type="Proteomes" id="UP000694865">
    <property type="component" value="Unplaced"/>
</dbReference>
<dbReference type="SUPFAM" id="SSF55298">
    <property type="entry name" value="YjgF-like"/>
    <property type="match status" value="1"/>
</dbReference>
<dbReference type="CDD" id="cd00448">
    <property type="entry name" value="YjgF_YER057c_UK114_family"/>
    <property type="match status" value="1"/>
</dbReference>
<dbReference type="PANTHER" id="PTHR11803:SF39">
    <property type="entry name" value="2-IMINOBUTANOATE_2-IMINOPROPANOATE DEAMINASE"/>
    <property type="match status" value="1"/>
</dbReference>
<evidence type="ECO:0000256" key="1">
    <source>
        <dbReference type="ARBA" id="ARBA00010552"/>
    </source>
</evidence>
<accession>A0ABM0GUF6</accession>
<organism evidence="2 3">
    <name type="scientific">Saccoglossus kowalevskii</name>
    <name type="common">Acorn worm</name>
    <dbReference type="NCBI Taxonomy" id="10224"/>
    <lineage>
        <taxon>Eukaryota</taxon>
        <taxon>Metazoa</taxon>
        <taxon>Hemichordata</taxon>
        <taxon>Enteropneusta</taxon>
        <taxon>Harrimaniidae</taxon>
        <taxon>Saccoglossus</taxon>
    </lineage>
</organism>
<dbReference type="InterPro" id="IPR006056">
    <property type="entry name" value="RidA"/>
</dbReference>
<dbReference type="Pfam" id="PF01042">
    <property type="entry name" value="Ribonuc_L-PSP"/>
    <property type="match status" value="1"/>
</dbReference>
<gene>
    <name evidence="3" type="primary">LOC100369483</name>
</gene>
<dbReference type="NCBIfam" id="TIGR00004">
    <property type="entry name" value="Rid family detoxifying hydrolase"/>
    <property type="match status" value="1"/>
</dbReference>
<reference evidence="3" key="1">
    <citation type="submission" date="2025-08" db="UniProtKB">
        <authorList>
            <consortium name="RefSeq"/>
        </authorList>
    </citation>
    <scope>IDENTIFICATION</scope>
    <source>
        <tissue evidence="3">Testes</tissue>
    </source>
</reference>
<sequence>MAGTVRKILEAPKTLRSIPISAAVVVDKTMYISGQIGQDSTGKLVSSDIKDQTHQVLRNMRDILKRHGCDYSNVVKTTVFMADIKEFAQVNEVYRKYFPSDFPARSAFQVSVLPMNARVEIEAIAIVGPIVDAAAIQSKL</sequence>
<dbReference type="InterPro" id="IPR006175">
    <property type="entry name" value="YjgF/YER057c/UK114"/>
</dbReference>
<keyword evidence="2" id="KW-1185">Reference proteome</keyword>
<dbReference type="GeneID" id="100369483"/>
<dbReference type="PROSITE" id="PS01094">
    <property type="entry name" value="UPF0076"/>
    <property type="match status" value="1"/>
</dbReference>
<comment type="similarity">
    <text evidence="1">Belongs to the RutC family.</text>
</comment>
<dbReference type="InterPro" id="IPR035959">
    <property type="entry name" value="RutC-like_sf"/>
</dbReference>
<name>A0ABM0GUF6_SACKO</name>
<dbReference type="PANTHER" id="PTHR11803">
    <property type="entry name" value="2-IMINOBUTANOATE/2-IMINOPROPANOATE DEAMINASE RIDA"/>
    <property type="match status" value="1"/>
</dbReference>
<dbReference type="RefSeq" id="XP_002737578.1">
    <property type="nucleotide sequence ID" value="XM_002737532.2"/>
</dbReference>
<evidence type="ECO:0000313" key="2">
    <source>
        <dbReference type="Proteomes" id="UP000694865"/>
    </source>
</evidence>
<evidence type="ECO:0000313" key="3">
    <source>
        <dbReference type="RefSeq" id="XP_002737578.1"/>
    </source>
</evidence>
<dbReference type="Gene3D" id="3.30.1330.40">
    <property type="entry name" value="RutC-like"/>
    <property type="match status" value="1"/>
</dbReference>
<dbReference type="InterPro" id="IPR019897">
    <property type="entry name" value="RidA_CS"/>
</dbReference>
<proteinExistence type="inferred from homology"/>